<organism evidence="3 4">
    <name type="scientific">Fragilariopsis cylindrus CCMP1102</name>
    <dbReference type="NCBI Taxonomy" id="635003"/>
    <lineage>
        <taxon>Eukaryota</taxon>
        <taxon>Sar</taxon>
        <taxon>Stramenopiles</taxon>
        <taxon>Ochrophyta</taxon>
        <taxon>Bacillariophyta</taxon>
        <taxon>Bacillariophyceae</taxon>
        <taxon>Bacillariophycidae</taxon>
        <taxon>Bacillariales</taxon>
        <taxon>Bacillariaceae</taxon>
        <taxon>Fragilariopsis</taxon>
    </lineage>
</organism>
<dbReference type="EMBL" id="KV784358">
    <property type="protein sequence ID" value="OEU16189.1"/>
    <property type="molecule type" value="Genomic_DNA"/>
</dbReference>
<evidence type="ECO:0000313" key="3">
    <source>
        <dbReference type="EMBL" id="OEU16189.1"/>
    </source>
</evidence>
<proteinExistence type="predicted"/>
<evidence type="ECO:0000256" key="2">
    <source>
        <dbReference type="SAM" id="Phobius"/>
    </source>
</evidence>
<dbReference type="InParanoid" id="A0A1E7FDG7"/>
<feature type="compositionally biased region" description="Basic and acidic residues" evidence="1">
    <location>
        <begin position="260"/>
        <end position="271"/>
    </location>
</feature>
<dbReference type="AlphaFoldDB" id="A0A1E7FDG7"/>
<feature type="region of interest" description="Disordered" evidence="1">
    <location>
        <begin position="257"/>
        <end position="298"/>
    </location>
</feature>
<gene>
    <name evidence="3" type="ORF">FRACYDRAFT_268913</name>
</gene>
<keyword evidence="2" id="KW-1133">Transmembrane helix</keyword>
<sequence>MDGGRLFADSAGLNDNGSADEFGPSDVPLPPGMASKKSDDSDDSSDEGVRNDQKELKTVRKKKKKAKPSGNDDEKSDLPPKPSAKGIKTTPLILLILMLGTAILPAMIFASDYIGGFLQKNHVMGSIGFRLGMGSVPKKRVMSFYEKHDPVKINEVPVILGKYYGDYPKLIKRLERKYQDYGYFLGWESDEAPLALAMEQIQDLYTLWINSYWNVYAPQSLKTAARNIRYNLTFLQKKFRKVWKKQVWPHLEPFFGVPKGADKQKRADAAKAKKRNGGGGSSSGTKKGPKYRDDVEDE</sequence>
<accession>A0A1E7FDG7</accession>
<feature type="compositionally biased region" description="Basic and acidic residues" evidence="1">
    <location>
        <begin position="47"/>
        <end position="58"/>
    </location>
</feature>
<dbReference type="Proteomes" id="UP000095751">
    <property type="component" value="Unassembled WGS sequence"/>
</dbReference>
<dbReference type="OrthoDB" id="164285at2759"/>
<dbReference type="KEGG" id="fcy:FRACYDRAFT_268913"/>
<evidence type="ECO:0000256" key="1">
    <source>
        <dbReference type="SAM" id="MobiDB-lite"/>
    </source>
</evidence>
<keyword evidence="2" id="KW-0472">Membrane</keyword>
<feature type="region of interest" description="Disordered" evidence="1">
    <location>
        <begin position="1"/>
        <end position="84"/>
    </location>
</feature>
<feature type="transmembrane region" description="Helical" evidence="2">
    <location>
        <begin position="92"/>
        <end position="110"/>
    </location>
</feature>
<keyword evidence="4" id="KW-1185">Reference proteome</keyword>
<protein>
    <submittedName>
        <fullName evidence="3">Uncharacterized protein</fullName>
    </submittedName>
</protein>
<reference evidence="3 4" key="1">
    <citation type="submission" date="2016-09" db="EMBL/GenBank/DDBJ databases">
        <title>Extensive genetic diversity and differential bi-allelic expression allows diatom success in the polar Southern Ocean.</title>
        <authorList>
            <consortium name="DOE Joint Genome Institute"/>
            <person name="Mock T."/>
            <person name="Otillar R.P."/>
            <person name="Strauss J."/>
            <person name="Dupont C."/>
            <person name="Frickenhaus S."/>
            <person name="Maumus F."/>
            <person name="Mcmullan M."/>
            <person name="Sanges R."/>
            <person name="Schmutz J."/>
            <person name="Toseland A."/>
            <person name="Valas R."/>
            <person name="Veluchamy A."/>
            <person name="Ward B.J."/>
            <person name="Allen A."/>
            <person name="Barry K."/>
            <person name="Falciatore A."/>
            <person name="Ferrante M."/>
            <person name="Fortunato A.E."/>
            <person name="Gloeckner G."/>
            <person name="Gruber A."/>
            <person name="Hipkin R."/>
            <person name="Janech M."/>
            <person name="Kroth P."/>
            <person name="Leese F."/>
            <person name="Lindquist E."/>
            <person name="Lyon B.R."/>
            <person name="Martin J."/>
            <person name="Mayer C."/>
            <person name="Parker M."/>
            <person name="Quesneville H."/>
            <person name="Raymond J."/>
            <person name="Uhlig C."/>
            <person name="Valentin K.U."/>
            <person name="Worden A.Z."/>
            <person name="Armbrust E.V."/>
            <person name="Bowler C."/>
            <person name="Green B."/>
            <person name="Moulton V."/>
            <person name="Van Oosterhout C."/>
            <person name="Grigoriev I."/>
        </authorList>
    </citation>
    <scope>NUCLEOTIDE SEQUENCE [LARGE SCALE GENOMIC DNA]</scope>
    <source>
        <strain evidence="3 4">CCMP1102</strain>
    </source>
</reference>
<name>A0A1E7FDG7_9STRA</name>
<keyword evidence="2" id="KW-0812">Transmembrane</keyword>
<evidence type="ECO:0000313" key="4">
    <source>
        <dbReference type="Proteomes" id="UP000095751"/>
    </source>
</evidence>